<comment type="caution">
    <text evidence="7">The sequence shown here is derived from an EMBL/GenBank/DDBJ whole genome shotgun (WGS) entry which is preliminary data.</text>
</comment>
<dbReference type="GO" id="GO:0009060">
    <property type="term" value="P:aerobic respiration"/>
    <property type="evidence" value="ECO:0007669"/>
    <property type="project" value="TreeGrafter"/>
</dbReference>
<dbReference type="InterPro" id="IPR017896">
    <property type="entry name" value="4Fe4S_Fe-S-bd"/>
</dbReference>
<dbReference type="GO" id="GO:0003954">
    <property type="term" value="F:NADH dehydrogenase activity"/>
    <property type="evidence" value="ECO:0007669"/>
    <property type="project" value="TreeGrafter"/>
</dbReference>
<protein>
    <submittedName>
        <fullName evidence="7">4Fe-4S dicluster domain-containing protein</fullName>
    </submittedName>
</protein>
<dbReference type="Pfam" id="PF13187">
    <property type="entry name" value="Fer4_9"/>
    <property type="match status" value="1"/>
</dbReference>
<dbReference type="PANTHER" id="PTHR10849">
    <property type="entry name" value="NADH DEHYDROGENASE UBIQUINONE IRON-SULFUR PROTEIN 8, MITOCHONDRIAL"/>
    <property type="match status" value="1"/>
</dbReference>
<keyword evidence="2" id="KW-0479">Metal-binding</keyword>
<proteinExistence type="predicted"/>
<evidence type="ECO:0000256" key="1">
    <source>
        <dbReference type="ARBA" id="ARBA00022485"/>
    </source>
</evidence>
<dbReference type="PANTHER" id="PTHR10849:SF35">
    <property type="entry name" value="FORMATE HYDROGENLYASE SUBUNIT 6-RELATED"/>
    <property type="match status" value="1"/>
</dbReference>
<gene>
    <name evidence="7" type="ORF">ENS19_04360</name>
</gene>
<reference evidence="7" key="1">
    <citation type="journal article" date="2020" name="mSystems">
        <title>Genome- and Community-Level Interaction Insights into Carbon Utilization and Element Cycling Functions of Hydrothermarchaeota in Hydrothermal Sediment.</title>
        <authorList>
            <person name="Zhou Z."/>
            <person name="Liu Y."/>
            <person name="Xu W."/>
            <person name="Pan J."/>
            <person name="Luo Z.H."/>
            <person name="Li M."/>
        </authorList>
    </citation>
    <scope>NUCLEOTIDE SEQUENCE [LARGE SCALE GENOMIC DNA]</scope>
    <source>
        <strain evidence="7">SpSt-468</strain>
    </source>
</reference>
<dbReference type="GO" id="GO:0016020">
    <property type="term" value="C:membrane"/>
    <property type="evidence" value="ECO:0007669"/>
    <property type="project" value="InterPro"/>
</dbReference>
<evidence type="ECO:0000256" key="2">
    <source>
        <dbReference type="ARBA" id="ARBA00022723"/>
    </source>
</evidence>
<organism evidence="7">
    <name type="scientific">Candidatus Methanomethylicus mesodigestus</name>
    <dbReference type="NCBI Taxonomy" id="1867258"/>
    <lineage>
        <taxon>Archaea</taxon>
        <taxon>Thermoproteota</taxon>
        <taxon>Methanosuratincolia</taxon>
        <taxon>Candidatus Methanomethylicales</taxon>
        <taxon>Candidatus Methanomethylicaceae</taxon>
        <taxon>Candidatus Methanomethylicus</taxon>
    </lineage>
</organism>
<keyword evidence="1" id="KW-0004">4Fe-4S</keyword>
<dbReference type="SUPFAM" id="SSF54862">
    <property type="entry name" value="4Fe-4S ferredoxins"/>
    <property type="match status" value="1"/>
</dbReference>
<feature type="domain" description="4Fe-4S ferredoxin-type" evidence="6">
    <location>
        <begin position="36"/>
        <end position="65"/>
    </location>
</feature>
<evidence type="ECO:0000256" key="4">
    <source>
        <dbReference type="ARBA" id="ARBA00023004"/>
    </source>
</evidence>
<dbReference type="AlphaFoldDB" id="A0A7C3J4B0"/>
<dbReference type="EMBL" id="DSTX01000006">
    <property type="protein sequence ID" value="HFK20497.1"/>
    <property type="molecule type" value="Genomic_DNA"/>
</dbReference>
<evidence type="ECO:0000313" key="7">
    <source>
        <dbReference type="EMBL" id="HFK20497.1"/>
    </source>
</evidence>
<dbReference type="GO" id="GO:0046872">
    <property type="term" value="F:metal ion binding"/>
    <property type="evidence" value="ECO:0007669"/>
    <property type="project" value="UniProtKB-KW"/>
</dbReference>
<name>A0A7C3J4B0_9CREN</name>
<evidence type="ECO:0000256" key="3">
    <source>
        <dbReference type="ARBA" id="ARBA00022737"/>
    </source>
</evidence>
<accession>A0A7C3J4B0</accession>
<dbReference type="PROSITE" id="PS51379">
    <property type="entry name" value="4FE4S_FER_2"/>
    <property type="match status" value="2"/>
</dbReference>
<dbReference type="InterPro" id="IPR017900">
    <property type="entry name" value="4Fe4S_Fe_S_CS"/>
</dbReference>
<dbReference type="PROSITE" id="PS00198">
    <property type="entry name" value="4FE4S_FER_1"/>
    <property type="match status" value="1"/>
</dbReference>
<dbReference type="Gene3D" id="3.30.70.3270">
    <property type="match status" value="1"/>
</dbReference>
<keyword evidence="3" id="KW-0677">Repeat</keyword>
<feature type="domain" description="4Fe-4S ferredoxin-type" evidence="6">
    <location>
        <begin position="69"/>
        <end position="98"/>
    </location>
</feature>
<keyword evidence="5" id="KW-0411">Iron-sulfur</keyword>
<dbReference type="GO" id="GO:0051539">
    <property type="term" value="F:4 iron, 4 sulfur cluster binding"/>
    <property type="evidence" value="ECO:0007669"/>
    <property type="project" value="UniProtKB-KW"/>
</dbReference>
<evidence type="ECO:0000256" key="5">
    <source>
        <dbReference type="ARBA" id="ARBA00023014"/>
    </source>
</evidence>
<sequence length="112" mass="12631">MSIFLEACRSLLKPKATLRYPLGGKDSLQIPDGYRGKMALKREACIGCTICEKDCPSSAIIIITDQKGKRPVFYLDRCMFCGQCKESCPTKAISFTKDFENASYDRKTMEVR</sequence>
<evidence type="ECO:0000259" key="6">
    <source>
        <dbReference type="PROSITE" id="PS51379"/>
    </source>
</evidence>
<keyword evidence="4" id="KW-0408">Iron</keyword>
<dbReference type="InterPro" id="IPR010226">
    <property type="entry name" value="NADH_quinone_OxRdtase_chainI"/>
</dbReference>